<dbReference type="RefSeq" id="WP_076648812.1">
    <property type="nucleotide sequence ID" value="NZ_FTPS01000001.1"/>
</dbReference>
<sequence length="118" mass="13091">MTKIGPDQVIFRLDALLDQEKAVILAGELERLEGIAMEKLDLIENSTATLSDSPRLAELRRKAARNDVLLQQVADGIRDVARRMGAMADVRSGLKTYDHTGKKMQNISVTARSVEKRS</sequence>
<dbReference type="Proteomes" id="UP000192455">
    <property type="component" value="Unassembled WGS sequence"/>
</dbReference>
<dbReference type="EMBL" id="FTPS01000001">
    <property type="protein sequence ID" value="SIT80454.1"/>
    <property type="molecule type" value="Genomic_DNA"/>
</dbReference>
<proteinExistence type="predicted"/>
<name>A0A1R3WRF8_9RHOB</name>
<gene>
    <name evidence="1" type="ORF">SAMN05421849_1314</name>
</gene>
<dbReference type="STRING" id="515897.SAMN05421849_1314"/>
<keyword evidence="2" id="KW-1185">Reference proteome</keyword>
<protein>
    <recommendedName>
        <fullName evidence="3">FlgN protein</fullName>
    </recommendedName>
</protein>
<accession>A0A1R3WRF8</accession>
<dbReference type="AlphaFoldDB" id="A0A1R3WRF8"/>
<reference evidence="1 2" key="1">
    <citation type="submission" date="2017-01" db="EMBL/GenBank/DDBJ databases">
        <authorList>
            <person name="Mah S.A."/>
            <person name="Swanson W.J."/>
            <person name="Moy G.W."/>
            <person name="Vacquier V.D."/>
        </authorList>
    </citation>
    <scope>NUCLEOTIDE SEQUENCE [LARGE SCALE GENOMIC DNA]</scope>
    <source>
        <strain evidence="1 2">DSM 21219</strain>
    </source>
</reference>
<evidence type="ECO:0000313" key="2">
    <source>
        <dbReference type="Proteomes" id="UP000192455"/>
    </source>
</evidence>
<evidence type="ECO:0000313" key="1">
    <source>
        <dbReference type="EMBL" id="SIT80454.1"/>
    </source>
</evidence>
<organism evidence="1 2">
    <name type="scientific">Pontibaca methylaminivorans</name>
    <dbReference type="NCBI Taxonomy" id="515897"/>
    <lineage>
        <taxon>Bacteria</taxon>
        <taxon>Pseudomonadati</taxon>
        <taxon>Pseudomonadota</taxon>
        <taxon>Alphaproteobacteria</taxon>
        <taxon>Rhodobacterales</taxon>
        <taxon>Roseobacteraceae</taxon>
        <taxon>Pontibaca</taxon>
    </lineage>
</organism>
<evidence type="ECO:0008006" key="3">
    <source>
        <dbReference type="Google" id="ProtNLM"/>
    </source>
</evidence>